<dbReference type="InterPro" id="IPR032675">
    <property type="entry name" value="LRR_dom_sf"/>
</dbReference>
<dbReference type="Proteomes" id="UP000694388">
    <property type="component" value="Unplaced"/>
</dbReference>
<dbReference type="PANTHER" id="PTHR15354:SF1">
    <property type="entry name" value="LEUCINE-RICH REPEAT-CONTAINING PROTEIN 41"/>
    <property type="match status" value="1"/>
</dbReference>
<protein>
    <recommendedName>
        <fullName evidence="1">Leucine-rich repeat-containing protein 41</fullName>
    </recommendedName>
</protein>
<evidence type="ECO:0000256" key="1">
    <source>
        <dbReference type="ARBA" id="ARBA00014201"/>
    </source>
</evidence>
<evidence type="ECO:0000256" key="5">
    <source>
        <dbReference type="ARBA" id="ARBA00022786"/>
    </source>
</evidence>
<sequence>MTESFALCDLALMVASRHVATMQHRLDELPTSLLRKLMPLLDAFHLERLENTFLKRGLSTESVWKDHWTKLVGWNSEDCESNNGCWRQRYMEAFFHNALYNPHHQHNLFSLTTESFLTAFLTASWYINSLILRHDLSAVALLTSTGRGDSVLAHLTTCVRRVQFRHLRCGEVQFSPDLHCLLKALAYNGILQEVSIAHCPNANPSLLQAIFTASGCGFKEPAPEAVDDSDRVFVEDSDSNSETTPVEEKPWSEVVDCKSSNTDAIGDLFDFVFTHTVTEETITSEEYASRLLCCLGLSKAGQEFHQPNGCHFHCLGDGGKLSFEVPELKLSHVSILELSHVGLTDETCRLLEMVLLRWFSLKSLILTYNALTTDQLLVVLHGVVHLCRHPTNHLDSLTITESPLPLPSLSLAVAVLVARPQLRKLEIGIDFLPGIIYIPTIHQLCPFPCALSLQCLTLCLLHQPVNASLLQALLLGASQCLQELQLSGLGTVLRKDVGLVLSAIPDGLRSLALTRVDLTSSLDLLSDCLHRLSSLQHLDLGHCNIGTGHMDKLWILVQELRGLPALKELALSGNRLGDEGLLMLAELFLHDSLCFLTHLDVSLNCIHSDGLQKFSTNLPVTHTSLLLLDITGNPISPSASPTLAALATLRRRVRCVRSNVWSAESPLVDHVAAM</sequence>
<keyword evidence="3" id="KW-0433">Leucine-rich repeat</keyword>
<dbReference type="Gene3D" id="3.80.10.10">
    <property type="entry name" value="Ribonuclease Inhibitor"/>
    <property type="match status" value="1"/>
</dbReference>
<dbReference type="SUPFAM" id="SSF52047">
    <property type="entry name" value="RNI-like"/>
    <property type="match status" value="1"/>
</dbReference>
<dbReference type="PANTHER" id="PTHR15354">
    <property type="entry name" value="MUF1"/>
    <property type="match status" value="1"/>
</dbReference>
<keyword evidence="4" id="KW-0677">Repeat</keyword>
<dbReference type="GeneTree" id="ENSGT00390000015908"/>
<dbReference type="AlphaFoldDB" id="A0A8C4PZ08"/>
<dbReference type="Ensembl" id="ENSEBUT00000007304.1">
    <property type="protein sequence ID" value="ENSEBUP00000006841.1"/>
    <property type="gene ID" value="ENSEBUG00000004498.1"/>
</dbReference>
<evidence type="ECO:0000256" key="4">
    <source>
        <dbReference type="ARBA" id="ARBA00022737"/>
    </source>
</evidence>
<evidence type="ECO:0000256" key="3">
    <source>
        <dbReference type="ARBA" id="ARBA00022614"/>
    </source>
</evidence>
<keyword evidence="5" id="KW-0833">Ubl conjugation pathway</keyword>
<reference evidence="6" key="1">
    <citation type="submission" date="2025-05" db="UniProtKB">
        <authorList>
            <consortium name="Ensembl"/>
        </authorList>
    </citation>
    <scope>IDENTIFICATION</scope>
</reference>
<proteinExistence type="predicted"/>
<evidence type="ECO:0000256" key="2">
    <source>
        <dbReference type="ARBA" id="ARBA00022553"/>
    </source>
</evidence>
<keyword evidence="2" id="KW-0597">Phosphoprotein</keyword>
<dbReference type="Ensembl" id="ENSEBUT00000007315.1">
    <property type="protein sequence ID" value="ENSEBUP00000006852.1"/>
    <property type="gene ID" value="ENSEBUG00000004498.1"/>
</dbReference>
<keyword evidence="7" id="KW-1185">Reference proteome</keyword>
<dbReference type="SMART" id="SM00368">
    <property type="entry name" value="LRR_RI"/>
    <property type="match status" value="3"/>
</dbReference>
<evidence type="ECO:0000313" key="6">
    <source>
        <dbReference type="Ensembl" id="ENSEBUP00000006841.1"/>
    </source>
</evidence>
<accession>A0A8C4PZ08</accession>
<dbReference type="InterPro" id="IPR026137">
    <property type="entry name" value="Leu_rpt_41"/>
</dbReference>
<name>A0A8C4PZ08_EPTBU</name>
<dbReference type="Pfam" id="PF13516">
    <property type="entry name" value="LRR_6"/>
    <property type="match status" value="3"/>
</dbReference>
<evidence type="ECO:0000313" key="7">
    <source>
        <dbReference type="Proteomes" id="UP000694388"/>
    </source>
</evidence>
<organism evidence="6 7">
    <name type="scientific">Eptatretus burgeri</name>
    <name type="common">Inshore hagfish</name>
    <dbReference type="NCBI Taxonomy" id="7764"/>
    <lineage>
        <taxon>Eukaryota</taxon>
        <taxon>Metazoa</taxon>
        <taxon>Chordata</taxon>
        <taxon>Craniata</taxon>
        <taxon>Vertebrata</taxon>
        <taxon>Cyclostomata</taxon>
        <taxon>Myxini</taxon>
        <taxon>Myxiniformes</taxon>
        <taxon>Myxinidae</taxon>
        <taxon>Eptatretinae</taxon>
        <taxon>Eptatretus</taxon>
    </lineage>
</organism>
<dbReference type="InterPro" id="IPR001611">
    <property type="entry name" value="Leu-rich_rpt"/>
</dbReference>